<dbReference type="EMBL" id="CADEPI010000011">
    <property type="protein sequence ID" value="CAB3363105.1"/>
    <property type="molecule type" value="Genomic_DNA"/>
</dbReference>
<dbReference type="GO" id="GO:0005777">
    <property type="term" value="C:peroxisome"/>
    <property type="evidence" value="ECO:0007669"/>
    <property type="project" value="UniProtKB-SubCell"/>
</dbReference>
<dbReference type="Gene3D" id="3.30.300.30">
    <property type="match status" value="1"/>
</dbReference>
<dbReference type="InterPro" id="IPR045851">
    <property type="entry name" value="AMP-bd_C_sf"/>
</dbReference>
<dbReference type="Pfam" id="PF00501">
    <property type="entry name" value="AMP-binding"/>
    <property type="match status" value="1"/>
</dbReference>
<dbReference type="Gene3D" id="3.40.50.12780">
    <property type="entry name" value="N-terminal domain of ligase-like"/>
    <property type="match status" value="1"/>
</dbReference>
<name>A0A8S1C4X3_9INSE</name>
<sequence>MTETAGGIIITPETVKYGEYGMPIGKLCANCEAKIVNETGEALPIGEAGEMWLRSPTVMKGYLEHEEASKEIITDDGWLRTGDQARFDSSGNVYIVDRLKDIIKVKGFQVSPTEIEDVLIKMPGLADVAVIGVPVEDGEGPKAFVVRTAGSKITVEDVHAFLATKVAKFKKLSGGVQFVDLIPRSAAGKILKKDLE</sequence>
<dbReference type="InterPro" id="IPR042099">
    <property type="entry name" value="ANL_N_sf"/>
</dbReference>
<dbReference type="Pfam" id="PF13193">
    <property type="entry name" value="AMP-binding_C"/>
    <property type="match status" value="1"/>
</dbReference>
<dbReference type="SUPFAM" id="SSF56801">
    <property type="entry name" value="Acetyl-CoA synthetase-like"/>
    <property type="match status" value="1"/>
</dbReference>
<dbReference type="GO" id="GO:0016405">
    <property type="term" value="F:CoA-ligase activity"/>
    <property type="evidence" value="ECO:0007669"/>
    <property type="project" value="TreeGrafter"/>
</dbReference>
<feature type="domain" description="AMP-dependent synthetase/ligase" evidence="5">
    <location>
        <begin position="1"/>
        <end position="63"/>
    </location>
</feature>
<dbReference type="InterPro" id="IPR000873">
    <property type="entry name" value="AMP-dep_synth/lig_dom"/>
</dbReference>
<evidence type="ECO:0000256" key="3">
    <source>
        <dbReference type="ARBA" id="ARBA00022598"/>
    </source>
</evidence>
<feature type="domain" description="AMP-binding enzyme C-terminal" evidence="6">
    <location>
        <begin position="114"/>
        <end position="189"/>
    </location>
</feature>
<keyword evidence="8" id="KW-1185">Reference proteome</keyword>
<evidence type="ECO:0000256" key="4">
    <source>
        <dbReference type="ARBA" id="ARBA00023140"/>
    </source>
</evidence>
<dbReference type="InterPro" id="IPR025110">
    <property type="entry name" value="AMP-bd_C"/>
</dbReference>
<keyword evidence="4" id="KW-0576">Peroxisome</keyword>
<organism evidence="7 8">
    <name type="scientific">Cloeon dipterum</name>
    <dbReference type="NCBI Taxonomy" id="197152"/>
    <lineage>
        <taxon>Eukaryota</taxon>
        <taxon>Metazoa</taxon>
        <taxon>Ecdysozoa</taxon>
        <taxon>Arthropoda</taxon>
        <taxon>Hexapoda</taxon>
        <taxon>Insecta</taxon>
        <taxon>Pterygota</taxon>
        <taxon>Palaeoptera</taxon>
        <taxon>Ephemeroptera</taxon>
        <taxon>Pisciforma</taxon>
        <taxon>Baetidae</taxon>
        <taxon>Cloeon</taxon>
    </lineage>
</organism>
<evidence type="ECO:0000259" key="6">
    <source>
        <dbReference type="Pfam" id="PF13193"/>
    </source>
</evidence>
<dbReference type="FunFam" id="3.30.300.30:FF:000007">
    <property type="entry name" value="4-coumarate--CoA ligase 2"/>
    <property type="match status" value="1"/>
</dbReference>
<dbReference type="OrthoDB" id="10253869at2759"/>
<evidence type="ECO:0000256" key="1">
    <source>
        <dbReference type="ARBA" id="ARBA00004275"/>
    </source>
</evidence>
<dbReference type="PANTHER" id="PTHR24096">
    <property type="entry name" value="LONG-CHAIN-FATTY-ACID--COA LIGASE"/>
    <property type="match status" value="1"/>
</dbReference>
<protein>
    <recommendedName>
        <fullName evidence="9">AMP-dependent synthetase/ligase domain-containing protein</fullName>
    </recommendedName>
</protein>
<comment type="subcellular location">
    <subcellularLocation>
        <location evidence="1">Peroxisome</location>
    </subcellularLocation>
</comment>
<dbReference type="AlphaFoldDB" id="A0A8S1C4X3"/>
<dbReference type="Proteomes" id="UP000494165">
    <property type="component" value="Unassembled WGS sequence"/>
</dbReference>
<evidence type="ECO:0000313" key="7">
    <source>
        <dbReference type="EMBL" id="CAB3363105.1"/>
    </source>
</evidence>
<gene>
    <name evidence="7" type="ORF">CLODIP_2_CD14880</name>
</gene>
<evidence type="ECO:0000256" key="2">
    <source>
        <dbReference type="ARBA" id="ARBA00006432"/>
    </source>
</evidence>
<accession>A0A8S1C4X3</accession>
<comment type="caution">
    <text evidence="7">The sequence shown here is derived from an EMBL/GenBank/DDBJ whole genome shotgun (WGS) entry which is preliminary data.</text>
</comment>
<keyword evidence="3" id="KW-0436">Ligase</keyword>
<dbReference type="PANTHER" id="PTHR24096:SF149">
    <property type="entry name" value="AMP-BINDING DOMAIN-CONTAINING PROTEIN-RELATED"/>
    <property type="match status" value="1"/>
</dbReference>
<evidence type="ECO:0008006" key="9">
    <source>
        <dbReference type="Google" id="ProtNLM"/>
    </source>
</evidence>
<reference evidence="7 8" key="1">
    <citation type="submission" date="2020-04" db="EMBL/GenBank/DDBJ databases">
        <authorList>
            <person name="Alioto T."/>
            <person name="Alioto T."/>
            <person name="Gomez Garrido J."/>
        </authorList>
    </citation>
    <scope>NUCLEOTIDE SEQUENCE [LARGE SCALE GENOMIC DNA]</scope>
</reference>
<proteinExistence type="inferred from homology"/>
<evidence type="ECO:0000259" key="5">
    <source>
        <dbReference type="Pfam" id="PF00501"/>
    </source>
</evidence>
<evidence type="ECO:0000313" key="8">
    <source>
        <dbReference type="Proteomes" id="UP000494165"/>
    </source>
</evidence>
<comment type="similarity">
    <text evidence="2">Belongs to the ATP-dependent AMP-binding enzyme family.</text>
</comment>